<comment type="caution">
    <text evidence="2">The sequence shown here is derived from an EMBL/GenBank/DDBJ whole genome shotgun (WGS) entry which is preliminary data.</text>
</comment>
<evidence type="ECO:0000313" key="3">
    <source>
        <dbReference type="Proteomes" id="UP000549394"/>
    </source>
</evidence>
<reference evidence="2 3" key="1">
    <citation type="submission" date="2020-08" db="EMBL/GenBank/DDBJ databases">
        <authorList>
            <person name="Hejnol A."/>
        </authorList>
    </citation>
    <scope>NUCLEOTIDE SEQUENCE [LARGE SCALE GENOMIC DNA]</scope>
</reference>
<evidence type="ECO:0000256" key="1">
    <source>
        <dbReference type="SAM" id="SignalP"/>
    </source>
</evidence>
<sequence length="100" mass="11380">MKIFVFSLLVLFVAYQAHVNAAFGDLNEKEKGLAEDENLFQDVEERAIDEHIEEALMKRGRLIGNYYFKCGACVLNPRGKGCQRIIRLCILKFGIKIAKS</sequence>
<evidence type="ECO:0000313" key="2">
    <source>
        <dbReference type="EMBL" id="CAD5126500.1"/>
    </source>
</evidence>
<name>A0A7I8WE95_9ANNE</name>
<dbReference type="Proteomes" id="UP000549394">
    <property type="component" value="Unassembled WGS sequence"/>
</dbReference>
<protein>
    <submittedName>
        <fullName evidence="2">DgyrCDS14613</fullName>
    </submittedName>
</protein>
<feature type="chain" id="PRO_5029617621" evidence="1">
    <location>
        <begin position="22"/>
        <end position="100"/>
    </location>
</feature>
<keyword evidence="1" id="KW-0732">Signal</keyword>
<keyword evidence="3" id="KW-1185">Reference proteome</keyword>
<proteinExistence type="predicted"/>
<accession>A0A7I8WE95</accession>
<dbReference type="EMBL" id="CAJFCJ010000054">
    <property type="protein sequence ID" value="CAD5126500.1"/>
    <property type="molecule type" value="Genomic_DNA"/>
</dbReference>
<feature type="signal peptide" evidence="1">
    <location>
        <begin position="1"/>
        <end position="21"/>
    </location>
</feature>
<gene>
    <name evidence="2" type="ORF">DGYR_LOCUS13742</name>
</gene>
<dbReference type="AlphaFoldDB" id="A0A7I8WE95"/>
<organism evidence="2 3">
    <name type="scientific">Dimorphilus gyrociliatus</name>
    <dbReference type="NCBI Taxonomy" id="2664684"/>
    <lineage>
        <taxon>Eukaryota</taxon>
        <taxon>Metazoa</taxon>
        <taxon>Spiralia</taxon>
        <taxon>Lophotrochozoa</taxon>
        <taxon>Annelida</taxon>
        <taxon>Polychaeta</taxon>
        <taxon>Polychaeta incertae sedis</taxon>
        <taxon>Dinophilidae</taxon>
        <taxon>Dimorphilus</taxon>
    </lineage>
</organism>